<comment type="catalytic activity">
    <reaction evidence="16 18">
        <text>N-acetyl-alpha-D-glucosamine 1-phosphate + UTP + H(+) = UDP-N-acetyl-alpha-D-glucosamine + diphosphate</text>
        <dbReference type="Rhea" id="RHEA:13509"/>
        <dbReference type="ChEBI" id="CHEBI:15378"/>
        <dbReference type="ChEBI" id="CHEBI:33019"/>
        <dbReference type="ChEBI" id="CHEBI:46398"/>
        <dbReference type="ChEBI" id="CHEBI:57705"/>
        <dbReference type="ChEBI" id="CHEBI:57776"/>
        <dbReference type="EC" id="2.7.7.23"/>
    </reaction>
</comment>
<dbReference type="GO" id="GO:0008360">
    <property type="term" value="P:regulation of cell shape"/>
    <property type="evidence" value="ECO:0007669"/>
    <property type="project" value="UniProtKB-KW"/>
</dbReference>
<dbReference type="PANTHER" id="PTHR43584:SF3">
    <property type="entry name" value="BIFUNCTIONAL PROTEIN GLMU"/>
    <property type="match status" value="1"/>
</dbReference>
<comment type="catalytic activity">
    <reaction evidence="15 18">
        <text>alpha-D-glucosamine 1-phosphate + acetyl-CoA = N-acetyl-alpha-D-glucosamine 1-phosphate + CoA + H(+)</text>
        <dbReference type="Rhea" id="RHEA:13725"/>
        <dbReference type="ChEBI" id="CHEBI:15378"/>
        <dbReference type="ChEBI" id="CHEBI:57287"/>
        <dbReference type="ChEBI" id="CHEBI:57288"/>
        <dbReference type="ChEBI" id="CHEBI:57776"/>
        <dbReference type="ChEBI" id="CHEBI:58516"/>
        <dbReference type="EC" id="2.3.1.157"/>
    </reaction>
</comment>
<evidence type="ECO:0000256" key="18">
    <source>
        <dbReference type="HAMAP-Rule" id="MF_01631"/>
    </source>
</evidence>
<feature type="binding site" evidence="18">
    <location>
        <position position="156"/>
    </location>
    <ligand>
        <name>UDP-N-acetyl-alpha-D-glucosamine</name>
        <dbReference type="ChEBI" id="CHEBI:57705"/>
    </ligand>
</feature>
<dbReference type="PANTHER" id="PTHR43584">
    <property type="entry name" value="NUCLEOTIDYL TRANSFERASE"/>
    <property type="match status" value="1"/>
</dbReference>
<feature type="binding site" evidence="18">
    <location>
        <position position="354"/>
    </location>
    <ligand>
        <name>UDP-N-acetyl-alpha-D-glucosamine</name>
        <dbReference type="ChEBI" id="CHEBI:57705"/>
    </ligand>
</feature>
<evidence type="ECO:0000256" key="16">
    <source>
        <dbReference type="ARBA" id="ARBA00048493"/>
    </source>
</evidence>
<dbReference type="NCBIfam" id="TIGR01173">
    <property type="entry name" value="glmU"/>
    <property type="match status" value="1"/>
</dbReference>
<feature type="binding site" evidence="18">
    <location>
        <position position="372"/>
    </location>
    <ligand>
        <name>UDP-N-acetyl-alpha-D-glucosamine</name>
        <dbReference type="ChEBI" id="CHEBI:57705"/>
    </ligand>
</feature>
<comment type="function">
    <text evidence="17 18">Catalyzes the last two sequential reactions in the de novo biosynthetic pathway for UDP-N-acetylglucosamine (UDP-GlcNAc). The C-terminal domain catalyzes the transfer of acetyl group from acetyl coenzyme A to glucosamine-1-phosphate (GlcN-1-P) to produce N-acetylglucosamine-1-phosphate (GlcNAc-1-P), which is converted into UDP-GlcNAc by the transfer of uridine 5-monophosphate (from uridine 5-triphosphate), a reaction catalyzed by the N-terminal domain.</text>
</comment>
<keyword evidence="8 18" id="KW-0677">Repeat</keyword>
<keyword evidence="9 18" id="KW-0460">Magnesium</keyword>
<dbReference type="CDD" id="cd03353">
    <property type="entry name" value="LbH_GlmU_C"/>
    <property type="match status" value="1"/>
</dbReference>
<dbReference type="UniPathway" id="UPA00113">
    <property type="reaction ID" value="UER00532"/>
</dbReference>
<evidence type="ECO:0000256" key="15">
    <source>
        <dbReference type="ARBA" id="ARBA00048247"/>
    </source>
</evidence>
<gene>
    <name evidence="18" type="primary">glmU</name>
    <name evidence="21" type="ORF">AVDCRST_MAG19-3221</name>
</gene>
<evidence type="ECO:0000256" key="9">
    <source>
        <dbReference type="ARBA" id="ARBA00022842"/>
    </source>
</evidence>
<evidence type="ECO:0000256" key="19">
    <source>
        <dbReference type="SAM" id="MobiDB-lite"/>
    </source>
</evidence>
<dbReference type="GO" id="GO:0009252">
    <property type="term" value="P:peptidoglycan biosynthetic process"/>
    <property type="evidence" value="ECO:0007669"/>
    <property type="project" value="UniProtKB-UniRule"/>
</dbReference>
<dbReference type="InterPro" id="IPR001451">
    <property type="entry name" value="Hexapep"/>
</dbReference>
<dbReference type="InterPro" id="IPR025877">
    <property type="entry name" value="MobA-like_NTP_Trfase"/>
</dbReference>
<dbReference type="InterPro" id="IPR050065">
    <property type="entry name" value="GlmU-like"/>
</dbReference>
<comment type="cofactor">
    <cofactor evidence="18">
        <name>Mg(2+)</name>
        <dbReference type="ChEBI" id="CHEBI:18420"/>
    </cofactor>
    <text evidence="18">Binds 1 Mg(2+) ion per subunit.</text>
</comment>
<reference evidence="21" key="1">
    <citation type="submission" date="2020-02" db="EMBL/GenBank/DDBJ databases">
        <authorList>
            <person name="Meier V. D."/>
        </authorList>
    </citation>
    <scope>NUCLEOTIDE SEQUENCE</scope>
    <source>
        <strain evidence="21">AVDCRST_MAG19</strain>
    </source>
</reference>
<name>A0A6J4VG62_9BACT</name>
<dbReference type="GO" id="GO:0003977">
    <property type="term" value="F:UDP-N-acetylglucosamine diphosphorylase activity"/>
    <property type="evidence" value="ECO:0007669"/>
    <property type="project" value="UniProtKB-UniRule"/>
</dbReference>
<feature type="region of interest" description="Pyrophosphorylase" evidence="18">
    <location>
        <begin position="1"/>
        <end position="251"/>
    </location>
</feature>
<feature type="binding site" evidence="18">
    <location>
        <position position="249"/>
    </location>
    <ligand>
        <name>UDP-N-acetyl-alpha-D-glucosamine</name>
        <dbReference type="ChEBI" id="CHEBI:57705"/>
    </ligand>
</feature>
<evidence type="ECO:0000256" key="3">
    <source>
        <dbReference type="ARBA" id="ARBA00007947"/>
    </source>
</evidence>
<dbReference type="GO" id="GO:0006048">
    <property type="term" value="P:UDP-N-acetylglucosamine biosynthetic process"/>
    <property type="evidence" value="ECO:0007669"/>
    <property type="project" value="UniProtKB-UniPathway"/>
</dbReference>
<comment type="subcellular location">
    <subcellularLocation>
        <location evidence="1 18">Cytoplasm</location>
    </subcellularLocation>
</comment>
<feature type="binding site" evidence="18">
    <location>
        <position position="38"/>
    </location>
    <ligand>
        <name>UDP-N-acetyl-alpha-D-glucosamine</name>
        <dbReference type="ChEBI" id="CHEBI:57705"/>
    </ligand>
</feature>
<feature type="binding site" evidence="18">
    <location>
        <position position="171"/>
    </location>
    <ligand>
        <name>UDP-N-acetyl-alpha-D-glucosamine</name>
        <dbReference type="ChEBI" id="CHEBI:57705"/>
    </ligand>
</feature>
<dbReference type="GO" id="GO:0016020">
    <property type="term" value="C:membrane"/>
    <property type="evidence" value="ECO:0007669"/>
    <property type="project" value="GOC"/>
</dbReference>
<feature type="binding site" evidence="18">
    <location>
        <begin position="24"/>
        <end position="27"/>
    </location>
    <ligand>
        <name>UDP-N-acetyl-alpha-D-glucosamine</name>
        <dbReference type="ChEBI" id="CHEBI:57705"/>
    </ligand>
</feature>
<feature type="binding site" evidence="18">
    <location>
        <position position="249"/>
    </location>
    <ligand>
        <name>Mg(2+)</name>
        <dbReference type="ChEBI" id="CHEBI:18420"/>
    </ligand>
</feature>
<evidence type="ECO:0000256" key="14">
    <source>
        <dbReference type="ARBA" id="ARBA00023316"/>
    </source>
</evidence>
<evidence type="ECO:0000256" key="17">
    <source>
        <dbReference type="ARBA" id="ARBA00049628"/>
    </source>
</evidence>
<comment type="pathway">
    <text evidence="18">Bacterial outer membrane biogenesis; LPS lipid A biosynthesis.</text>
</comment>
<comment type="caution">
    <text evidence="18">Lacks conserved residue(s) required for the propagation of feature annotation.</text>
</comment>
<dbReference type="GO" id="GO:0019134">
    <property type="term" value="F:glucosamine-1-phosphate N-acetyltransferase activity"/>
    <property type="evidence" value="ECO:0007669"/>
    <property type="project" value="UniProtKB-UniRule"/>
</dbReference>
<evidence type="ECO:0000313" key="21">
    <source>
        <dbReference type="EMBL" id="CAA9574910.1"/>
    </source>
</evidence>
<proteinExistence type="inferred from homology"/>
<dbReference type="EMBL" id="CADCWL010000174">
    <property type="protein sequence ID" value="CAA9574910.1"/>
    <property type="molecule type" value="Genomic_DNA"/>
</dbReference>
<keyword evidence="7 18" id="KW-0479">Metal-binding</keyword>
<comment type="similarity">
    <text evidence="3 18">In the N-terminal section; belongs to the N-acetylglucosamine-1-phosphate uridyltransferase family.</text>
</comment>
<dbReference type="GO" id="GO:0009245">
    <property type="term" value="P:lipid A biosynthetic process"/>
    <property type="evidence" value="ECO:0007669"/>
    <property type="project" value="UniProtKB-UniRule"/>
</dbReference>
<feature type="binding site" evidence="18">
    <location>
        <position position="387"/>
    </location>
    <ligand>
        <name>UDP-N-acetyl-alpha-D-glucosamine</name>
        <dbReference type="ChEBI" id="CHEBI:57705"/>
    </ligand>
</feature>
<keyword evidence="14 18" id="KW-0961">Cell wall biogenesis/degradation</keyword>
<feature type="binding site" evidence="18">
    <location>
        <begin position="95"/>
        <end position="96"/>
    </location>
    <ligand>
        <name>UDP-N-acetyl-alpha-D-glucosamine</name>
        <dbReference type="ChEBI" id="CHEBI:57705"/>
    </ligand>
</feature>
<evidence type="ECO:0000256" key="5">
    <source>
        <dbReference type="ARBA" id="ARBA00022679"/>
    </source>
</evidence>
<dbReference type="EC" id="2.3.1.157" evidence="18"/>
<accession>A0A6J4VG62</accession>
<feature type="binding site" evidence="18">
    <location>
        <position position="90"/>
    </location>
    <ligand>
        <name>UDP-N-acetyl-alpha-D-glucosamine</name>
        <dbReference type="ChEBI" id="CHEBI:57705"/>
    </ligand>
</feature>
<evidence type="ECO:0000256" key="10">
    <source>
        <dbReference type="ARBA" id="ARBA00022960"/>
    </source>
</evidence>
<dbReference type="GO" id="GO:0071555">
    <property type="term" value="P:cell wall organization"/>
    <property type="evidence" value="ECO:0007669"/>
    <property type="project" value="UniProtKB-KW"/>
</dbReference>
<keyword evidence="12 18" id="KW-0511">Multifunctional enzyme</keyword>
<dbReference type="Gene3D" id="2.160.10.10">
    <property type="entry name" value="Hexapeptide repeat proteins"/>
    <property type="match status" value="1"/>
</dbReference>
<feature type="active site" description="Proton acceptor" evidence="18">
    <location>
        <position position="384"/>
    </location>
</feature>
<feature type="binding site" evidence="18">
    <location>
        <position position="119"/>
    </location>
    <ligand>
        <name>Mg(2+)</name>
        <dbReference type="ChEBI" id="CHEBI:18420"/>
    </ligand>
</feature>
<dbReference type="InterPro" id="IPR011004">
    <property type="entry name" value="Trimer_LpxA-like_sf"/>
</dbReference>
<feature type="binding site" evidence="18">
    <location>
        <position position="187"/>
    </location>
    <ligand>
        <name>UDP-N-acetyl-alpha-D-glucosamine</name>
        <dbReference type="ChEBI" id="CHEBI:57705"/>
    </ligand>
</feature>
<comment type="pathway">
    <text evidence="18">Nucleotide-sugar biosynthesis; UDP-N-acetyl-alpha-D-glucosamine biosynthesis; N-acetyl-alpha-D-glucosamine 1-phosphate from alpha-D-glucosamine 6-phosphate (route II): step 2/2.</text>
</comment>
<keyword evidence="5 18" id="KW-0808">Transferase</keyword>
<dbReference type="GO" id="GO:0000902">
    <property type="term" value="P:cell morphogenesis"/>
    <property type="evidence" value="ECO:0007669"/>
    <property type="project" value="UniProtKB-UniRule"/>
</dbReference>
<dbReference type="GO" id="GO:0005737">
    <property type="term" value="C:cytoplasm"/>
    <property type="evidence" value="ECO:0007669"/>
    <property type="project" value="UniProtKB-SubCell"/>
</dbReference>
<comment type="subunit">
    <text evidence="18">Homotrimer.</text>
</comment>
<dbReference type="SUPFAM" id="SSF53448">
    <property type="entry name" value="Nucleotide-diphospho-sugar transferases"/>
    <property type="match status" value="1"/>
</dbReference>
<dbReference type="InterPro" id="IPR038009">
    <property type="entry name" value="GlmU_C_LbH"/>
</dbReference>
<protein>
    <recommendedName>
        <fullName evidence="18">Bifunctional protein GlmU</fullName>
    </recommendedName>
    <domain>
        <recommendedName>
            <fullName evidence="18">UDP-N-acetylglucosamine pyrophosphorylase</fullName>
            <ecNumber evidence="18">2.7.7.23</ecNumber>
        </recommendedName>
        <alternativeName>
            <fullName evidence="18">N-acetylglucosamine-1-phosphate uridyltransferase</fullName>
        </alternativeName>
    </domain>
    <domain>
        <recommendedName>
            <fullName evidence="18">Glucosamine-1-phosphate N-acetyltransferase</fullName>
            <ecNumber evidence="18">2.3.1.157</ecNumber>
        </recommendedName>
    </domain>
</protein>
<feature type="compositionally biased region" description="Pro residues" evidence="19">
    <location>
        <begin position="492"/>
        <end position="504"/>
    </location>
</feature>
<evidence type="ECO:0000259" key="20">
    <source>
        <dbReference type="Pfam" id="PF12804"/>
    </source>
</evidence>
<feature type="binding site" evidence="18">
    <location>
        <position position="426"/>
    </location>
    <ligand>
        <name>acetyl-CoA</name>
        <dbReference type="ChEBI" id="CHEBI:57288"/>
    </ligand>
</feature>
<evidence type="ECO:0000256" key="4">
    <source>
        <dbReference type="ARBA" id="ARBA00022490"/>
    </source>
</evidence>
<feature type="region of interest" description="N-acetyltransferase" evidence="18">
    <location>
        <begin position="273"/>
        <end position="504"/>
    </location>
</feature>
<evidence type="ECO:0000256" key="1">
    <source>
        <dbReference type="ARBA" id="ARBA00004496"/>
    </source>
</evidence>
<comment type="pathway">
    <text evidence="18">Nucleotide-sugar biosynthesis; UDP-N-acetyl-alpha-D-glucosamine biosynthesis; UDP-N-acetyl-alpha-D-glucosamine from N-acetyl-alpha-D-glucosamine 1-phosphate: step 1/1.</text>
</comment>
<keyword evidence="6 18" id="KW-0548">Nucleotidyltransferase</keyword>
<dbReference type="UniPathway" id="UPA00973"/>
<feature type="binding site" evidence="18">
    <location>
        <position position="444"/>
    </location>
    <ligand>
        <name>acetyl-CoA</name>
        <dbReference type="ChEBI" id="CHEBI:57288"/>
    </ligand>
</feature>
<evidence type="ECO:0000256" key="11">
    <source>
        <dbReference type="ARBA" id="ARBA00022984"/>
    </source>
</evidence>
<dbReference type="EC" id="2.7.7.23" evidence="18"/>
<keyword evidence="10 18" id="KW-0133">Cell shape</keyword>
<evidence type="ECO:0000256" key="12">
    <source>
        <dbReference type="ARBA" id="ARBA00023268"/>
    </source>
</evidence>
<keyword evidence="11 18" id="KW-0573">Peptidoglycan synthesis</keyword>
<evidence type="ECO:0000256" key="13">
    <source>
        <dbReference type="ARBA" id="ARBA00023315"/>
    </source>
</evidence>
<evidence type="ECO:0000256" key="7">
    <source>
        <dbReference type="ARBA" id="ARBA00022723"/>
    </source>
</evidence>
<keyword evidence="13 18" id="KW-0012">Acyltransferase</keyword>
<dbReference type="SUPFAM" id="SSF51161">
    <property type="entry name" value="Trimeric LpxA-like enzymes"/>
    <property type="match status" value="1"/>
</dbReference>
<dbReference type="GO" id="GO:0000287">
    <property type="term" value="F:magnesium ion binding"/>
    <property type="evidence" value="ECO:0007669"/>
    <property type="project" value="UniProtKB-UniRule"/>
</dbReference>
<organism evidence="21">
    <name type="scientific">uncultured Thermomicrobiales bacterium</name>
    <dbReference type="NCBI Taxonomy" id="1645740"/>
    <lineage>
        <taxon>Bacteria</taxon>
        <taxon>Pseudomonadati</taxon>
        <taxon>Thermomicrobiota</taxon>
        <taxon>Thermomicrobia</taxon>
        <taxon>Thermomicrobiales</taxon>
        <taxon>environmental samples</taxon>
    </lineage>
</organism>
<sequence length="504" mass="51354">MGVISAAGASALRPGEDAVALVVLAAGQGTRMRSALPKPLHPIAGLPMVSRVLRAGAGADPAQTVLVVGRETRDLAVRLGDAPSLVSVLQEPPRGTGDAVRCALDAVIDVAWIVVLYADHPLLLPETIHRLLNGARAARARVTVLTTFLPDAAAYGRVDRDAAGRPVRIVERNDDDPARRVGPTEINSGMMVLDAAWAREALARVRPSAATGEYYLTDLVALAVTDGPADGAWPVATVDAEPEVALGVNDRADLAAAEAVAQDRVRRRLMLGGVTLVGPETIFVDEGVAVGPDTTILPCSTLGAGTVIGAGCTIGPHAVLVGSRLGDGVVVRSSTVEEATIGDGADIGPYAHLRAGTEVGPRAHVGNYAELKNARLAAEVKVGHFSYLGDVTVGAGTNIGAGTVVANFDGKHKHQTTIGAGAFIGSDTVLRAPVRVGDGARTGAGSVVTRDVPDRALAVGVPARIQGQRGTGKGTSDAPARIEDGAATAVSPLPPAPSPLPEDA</sequence>
<feature type="binding site" evidence="18">
    <location>
        <position position="398"/>
    </location>
    <ligand>
        <name>UDP-N-acetyl-alpha-D-glucosamine</name>
        <dbReference type="ChEBI" id="CHEBI:57705"/>
    </ligand>
</feature>
<dbReference type="AlphaFoldDB" id="A0A6J4VG62"/>
<dbReference type="HAMAP" id="MF_01631">
    <property type="entry name" value="GlmU"/>
    <property type="match status" value="1"/>
</dbReference>
<feature type="binding site" evidence="18">
    <location>
        <position position="401"/>
    </location>
    <ligand>
        <name>acetyl-CoA</name>
        <dbReference type="ChEBI" id="CHEBI:57288"/>
    </ligand>
</feature>
<dbReference type="Gene3D" id="3.90.550.10">
    <property type="entry name" value="Spore Coat Polysaccharide Biosynthesis Protein SpsA, Chain A"/>
    <property type="match status" value="1"/>
</dbReference>
<dbReference type="Pfam" id="PF00132">
    <property type="entry name" value="Hexapep"/>
    <property type="match status" value="2"/>
</dbReference>
<evidence type="ECO:0000256" key="6">
    <source>
        <dbReference type="ARBA" id="ARBA00022695"/>
    </source>
</evidence>
<dbReference type="Pfam" id="PF12804">
    <property type="entry name" value="NTP_transf_3"/>
    <property type="match status" value="1"/>
</dbReference>
<evidence type="ECO:0000256" key="2">
    <source>
        <dbReference type="ARBA" id="ARBA00007707"/>
    </source>
</evidence>
<feature type="region of interest" description="Disordered" evidence="19">
    <location>
        <begin position="464"/>
        <end position="504"/>
    </location>
</feature>
<feature type="region of interest" description="Linker" evidence="18">
    <location>
        <begin position="252"/>
        <end position="272"/>
    </location>
</feature>
<dbReference type="InterPro" id="IPR005882">
    <property type="entry name" value="Bifunctional_GlmU"/>
</dbReference>
<evidence type="ECO:0000256" key="8">
    <source>
        <dbReference type="ARBA" id="ARBA00022737"/>
    </source>
</evidence>
<keyword evidence="4 18" id="KW-0963">Cytoplasm</keyword>
<feature type="domain" description="MobA-like NTP transferase" evidence="20">
    <location>
        <begin position="22"/>
        <end position="146"/>
    </location>
</feature>
<dbReference type="InterPro" id="IPR029044">
    <property type="entry name" value="Nucleotide-diphossugar_trans"/>
</dbReference>
<comment type="similarity">
    <text evidence="2 18">In the C-terminal section; belongs to the transferase hexapeptide repeat family.</text>
</comment>